<keyword evidence="7" id="KW-1185">Reference proteome</keyword>
<dbReference type="Pfam" id="PF06203">
    <property type="entry name" value="CCT"/>
    <property type="match status" value="1"/>
</dbReference>
<dbReference type="Proteomes" id="UP001165080">
    <property type="component" value="Unassembled WGS sequence"/>
</dbReference>
<accession>A0A9W6BKZ0</accession>
<feature type="region of interest" description="Disordered" evidence="4">
    <location>
        <begin position="417"/>
        <end position="440"/>
    </location>
</feature>
<dbReference type="EMBL" id="BRXU01000008">
    <property type="protein sequence ID" value="GLC53798.1"/>
    <property type="molecule type" value="Genomic_DNA"/>
</dbReference>
<dbReference type="GO" id="GO:0006355">
    <property type="term" value="P:regulation of DNA-templated transcription"/>
    <property type="evidence" value="ECO:0007669"/>
    <property type="project" value="TreeGrafter"/>
</dbReference>
<sequence length="440" mass="45548">MLTVGLAQDGSKNLRPTLNISGGEHTSKPMTKLALDPMCVLSAWEEIGGSAFSSDDVLLDDPDAFNLDLSSWEARLKPLSAASTSQEANTNLFASLFNPASMCFAFLPGCAAVPTATGNAGFFSAAAEAPQVVPLCPTLSAGSIDNNNSNAGAWGTAAAATAVGTDCCTAMDDAPQGSHMDEDFNMSIHFSDVEPLPSSASPTCSSEAGIVPDFDIGGSPRKGGSSTATSGSMPCAPAAAGCHASAATAAGMLQLPVLPSHLCTTSVAANAASPALPSSMFVPVSSQPHAGQAPASCGGGAPVVKQEPESQAEPLQQPQLPVQPPQPPQPPQTLGKPAAAAAAARQSSAPAQQQQQSGAAVHVRTRAECLERYRQKKARRLYTKKIRYQLRKINADKRPRIKGRFVKKEELAEFLATQRGGAAAREEVEDPYFGMDSDDE</sequence>
<feature type="region of interest" description="Disordered" evidence="4">
    <location>
        <begin position="285"/>
        <end position="363"/>
    </location>
</feature>
<protein>
    <recommendedName>
        <fullName evidence="5">CCT domain-containing protein</fullName>
    </recommendedName>
</protein>
<evidence type="ECO:0000256" key="1">
    <source>
        <dbReference type="ARBA" id="ARBA00004123"/>
    </source>
</evidence>
<dbReference type="PROSITE" id="PS51017">
    <property type="entry name" value="CCT"/>
    <property type="match status" value="1"/>
</dbReference>
<dbReference type="GO" id="GO:0005634">
    <property type="term" value="C:nucleus"/>
    <property type="evidence" value="ECO:0007669"/>
    <property type="project" value="UniProtKB-SubCell"/>
</dbReference>
<feature type="compositionally biased region" description="Low complexity" evidence="4">
    <location>
        <begin position="338"/>
        <end position="360"/>
    </location>
</feature>
<name>A0A9W6BKZ0_9CHLO</name>
<dbReference type="AlphaFoldDB" id="A0A9W6BKZ0"/>
<keyword evidence="2 3" id="KW-0539">Nucleus</keyword>
<gene>
    <name evidence="6" type="primary">PLEST006374</name>
    <name evidence="6" type="ORF">PLESTB_000788400</name>
</gene>
<comment type="subcellular location">
    <subcellularLocation>
        <location evidence="1 3">Nucleus</location>
    </subcellularLocation>
</comment>
<feature type="compositionally biased region" description="Pro residues" evidence="4">
    <location>
        <begin position="321"/>
        <end position="331"/>
    </location>
</feature>
<feature type="compositionally biased region" description="Low complexity" evidence="4">
    <location>
        <begin position="309"/>
        <end position="320"/>
    </location>
</feature>
<feature type="domain" description="CCT" evidence="5">
    <location>
        <begin position="366"/>
        <end position="408"/>
    </location>
</feature>
<dbReference type="PANTHER" id="PTHR31874:SF1">
    <property type="entry name" value="ZINC FINGER PROTEIN CONSTANS-LIKE 6"/>
    <property type="match status" value="1"/>
</dbReference>
<reference evidence="6 7" key="1">
    <citation type="journal article" date="2023" name="Commun. Biol.">
        <title>Reorganization of the ancestral sex-determining regions during the evolution of trioecy in Pleodorina starrii.</title>
        <authorList>
            <person name="Takahashi K."/>
            <person name="Suzuki S."/>
            <person name="Kawai-Toyooka H."/>
            <person name="Yamamoto K."/>
            <person name="Hamaji T."/>
            <person name="Ootsuki R."/>
            <person name="Yamaguchi H."/>
            <person name="Kawachi M."/>
            <person name="Higashiyama T."/>
            <person name="Nozaki H."/>
        </authorList>
    </citation>
    <scope>NUCLEOTIDE SEQUENCE [LARGE SCALE GENOMIC DNA]</scope>
    <source>
        <strain evidence="6 7">NIES-4479</strain>
    </source>
</reference>
<evidence type="ECO:0000313" key="7">
    <source>
        <dbReference type="Proteomes" id="UP001165080"/>
    </source>
</evidence>
<dbReference type="InterPro" id="IPR052453">
    <property type="entry name" value="CONSTANS-like_ZF"/>
</dbReference>
<evidence type="ECO:0000256" key="3">
    <source>
        <dbReference type="PROSITE-ProRule" id="PRU00357"/>
    </source>
</evidence>
<comment type="caution">
    <text evidence="6">The sequence shown here is derived from an EMBL/GenBank/DDBJ whole genome shotgun (WGS) entry which is preliminary data.</text>
</comment>
<dbReference type="InterPro" id="IPR010402">
    <property type="entry name" value="CCT_domain"/>
</dbReference>
<organism evidence="6 7">
    <name type="scientific">Pleodorina starrii</name>
    <dbReference type="NCBI Taxonomy" id="330485"/>
    <lineage>
        <taxon>Eukaryota</taxon>
        <taxon>Viridiplantae</taxon>
        <taxon>Chlorophyta</taxon>
        <taxon>core chlorophytes</taxon>
        <taxon>Chlorophyceae</taxon>
        <taxon>CS clade</taxon>
        <taxon>Chlamydomonadales</taxon>
        <taxon>Volvocaceae</taxon>
        <taxon>Pleodorina</taxon>
    </lineage>
</organism>
<evidence type="ECO:0000313" key="6">
    <source>
        <dbReference type="EMBL" id="GLC53798.1"/>
    </source>
</evidence>
<proteinExistence type="predicted"/>
<evidence type="ECO:0000259" key="5">
    <source>
        <dbReference type="PROSITE" id="PS51017"/>
    </source>
</evidence>
<dbReference type="PANTHER" id="PTHR31874">
    <property type="entry name" value="CCT MOTIF FAMILY PROTEIN, EXPRESSED"/>
    <property type="match status" value="1"/>
</dbReference>
<evidence type="ECO:0000256" key="4">
    <source>
        <dbReference type="SAM" id="MobiDB-lite"/>
    </source>
</evidence>
<feature type="region of interest" description="Disordered" evidence="4">
    <location>
        <begin position="210"/>
        <end position="234"/>
    </location>
</feature>
<evidence type="ECO:0000256" key="2">
    <source>
        <dbReference type="ARBA" id="ARBA00023242"/>
    </source>
</evidence>